<dbReference type="SUPFAM" id="SSF56954">
    <property type="entry name" value="Outer membrane efflux proteins (OEP)"/>
    <property type="match status" value="1"/>
</dbReference>
<organism evidence="2 3">
    <name type="scientific">Tahibacter harae</name>
    <dbReference type="NCBI Taxonomy" id="2963937"/>
    <lineage>
        <taxon>Bacteria</taxon>
        <taxon>Pseudomonadati</taxon>
        <taxon>Pseudomonadota</taxon>
        <taxon>Gammaproteobacteria</taxon>
        <taxon>Lysobacterales</taxon>
        <taxon>Rhodanobacteraceae</taxon>
        <taxon>Tahibacter</taxon>
    </lineage>
</organism>
<dbReference type="EMBL" id="JANFQO010000002">
    <property type="protein sequence ID" value="MCQ4163633.1"/>
    <property type="molecule type" value="Genomic_DNA"/>
</dbReference>
<evidence type="ECO:0000313" key="2">
    <source>
        <dbReference type="EMBL" id="MCQ4163633.1"/>
    </source>
</evidence>
<feature type="compositionally biased region" description="Basic and acidic residues" evidence="1">
    <location>
        <begin position="563"/>
        <end position="587"/>
    </location>
</feature>
<accession>A0ABT1QM91</accession>
<sequence>MQTRYLPLPLAAALALLSGCVAVSRREGAANVEQLLQPRLSTPFQWRADPSAAVIDARAAELLAQPLTPLSAFQLAQLRNPAIASHYAELGIAQAAVVEASRIGNPGFSIASSKEQGPAKITTGVSLPLSDLLLLSSRRQFAAGEYERSQLLIAQALFDLAADTASDWYAAAGAEQVAAMRAAVAEAADASAELARRFHDAGNISALQLKLEQAAASQARIAAAAARAEAQRARLALNTRMGLSGAEAARWRLDLPLLAPVETEDEAAGLLALAQQQRLDLAAARRDVELLDQALKLVRRWRLLGNVEVGYEREKESDGSRSRGPTLTLAIPLFNQGQAAIARAEAQLEQGRASLAQLQLGVDNAVRLGVEQVAAQRAIVADYRDALVPQREAVVQRELERFNYMLIGAFELLLARQQEYDAYQGYLLAVRDYWQARVELARAVGAELPSTAAARTRALGVESVLQPAAGAGSGHGGHGNHGQINDKAQDHSAHGKPQQDGAGGGHAGRGTQEPADGKSQDAGDHSAHQGQSGESQDHSTHQMRSHESQDHSAHQKQSGTAQDHSKHRDGQDDEAGNGHEGHGDHGKQPLPANPAGPRNESTGSSHENHSGHSNRNSDGNDAGHGDHSSRQNTGNKKPEAADDHSQHHNHGDHNAAQPPHGAQP</sequence>
<feature type="region of interest" description="Disordered" evidence="1">
    <location>
        <begin position="467"/>
        <end position="664"/>
    </location>
</feature>
<dbReference type="PROSITE" id="PS51257">
    <property type="entry name" value="PROKAR_LIPOPROTEIN"/>
    <property type="match status" value="1"/>
</dbReference>
<dbReference type="InterPro" id="IPR010131">
    <property type="entry name" value="MdtP/NodT-like"/>
</dbReference>
<evidence type="ECO:0000313" key="3">
    <source>
        <dbReference type="Proteomes" id="UP001165498"/>
    </source>
</evidence>
<dbReference type="Proteomes" id="UP001165498">
    <property type="component" value="Unassembled WGS sequence"/>
</dbReference>
<name>A0ABT1QM91_9GAMM</name>
<feature type="compositionally biased region" description="Basic and acidic residues" evidence="1">
    <location>
        <begin position="535"/>
        <end position="553"/>
    </location>
</feature>
<dbReference type="PANTHER" id="PTHR30203:SF24">
    <property type="entry name" value="BLR4935 PROTEIN"/>
    <property type="match status" value="1"/>
</dbReference>
<feature type="compositionally biased region" description="Basic and acidic residues" evidence="1">
    <location>
        <begin position="636"/>
        <end position="653"/>
    </location>
</feature>
<dbReference type="Gene3D" id="1.20.1600.10">
    <property type="entry name" value="Outer membrane efflux proteins (OEP)"/>
    <property type="match status" value="1"/>
</dbReference>
<protein>
    <submittedName>
        <fullName evidence="2">TolC family protein</fullName>
    </submittedName>
</protein>
<dbReference type="RefSeq" id="WP_255911031.1">
    <property type="nucleotide sequence ID" value="NZ_JANFQO010000002.1"/>
</dbReference>
<dbReference type="PANTHER" id="PTHR30203">
    <property type="entry name" value="OUTER MEMBRANE CATION EFFLUX PROTEIN"/>
    <property type="match status" value="1"/>
</dbReference>
<evidence type="ECO:0000256" key="1">
    <source>
        <dbReference type="SAM" id="MobiDB-lite"/>
    </source>
</evidence>
<feature type="compositionally biased region" description="Gly residues" evidence="1">
    <location>
        <begin position="471"/>
        <end position="480"/>
    </location>
</feature>
<proteinExistence type="predicted"/>
<comment type="caution">
    <text evidence="2">The sequence shown here is derived from an EMBL/GenBank/DDBJ whole genome shotgun (WGS) entry which is preliminary data.</text>
</comment>
<feature type="compositionally biased region" description="Basic and acidic residues" evidence="1">
    <location>
        <begin position="515"/>
        <end position="527"/>
    </location>
</feature>
<gene>
    <name evidence="2" type="ORF">NM961_02805</name>
</gene>
<feature type="compositionally biased region" description="Low complexity" evidence="1">
    <location>
        <begin position="599"/>
        <end position="617"/>
    </location>
</feature>
<reference evidence="2" key="1">
    <citation type="submission" date="2022-07" db="EMBL/GenBank/DDBJ databases">
        <title>Tahibacter sp., a new gammaproteobacterium isolated from the silt sample collected at pig farm.</title>
        <authorList>
            <person name="Chen H."/>
        </authorList>
    </citation>
    <scope>NUCLEOTIDE SEQUENCE</scope>
    <source>
        <strain evidence="2">P2K</strain>
    </source>
</reference>
<keyword evidence="3" id="KW-1185">Reference proteome</keyword>